<dbReference type="SUPFAM" id="SSF57701">
    <property type="entry name" value="Zn2/Cys6 DNA-binding domain"/>
    <property type="match status" value="1"/>
</dbReference>
<dbReference type="GO" id="GO:0005634">
    <property type="term" value="C:nucleus"/>
    <property type="evidence" value="ECO:0007669"/>
    <property type="project" value="UniProtKB-SubCell"/>
</dbReference>
<dbReference type="CDD" id="cd00067">
    <property type="entry name" value="GAL4"/>
    <property type="match status" value="1"/>
</dbReference>
<comment type="subcellular location">
    <subcellularLocation>
        <location evidence="1">Nucleus</location>
    </subcellularLocation>
</comment>
<dbReference type="InterPro" id="IPR036864">
    <property type="entry name" value="Zn2-C6_fun-type_DNA-bd_sf"/>
</dbReference>
<evidence type="ECO:0000256" key="6">
    <source>
        <dbReference type="ARBA" id="ARBA00023163"/>
    </source>
</evidence>
<dbReference type="GO" id="GO:0003677">
    <property type="term" value="F:DNA binding"/>
    <property type="evidence" value="ECO:0007669"/>
    <property type="project" value="UniProtKB-KW"/>
</dbReference>
<dbReference type="PANTHER" id="PTHR31313">
    <property type="entry name" value="TY1 ENHANCER ACTIVATOR"/>
    <property type="match status" value="1"/>
</dbReference>
<feature type="region of interest" description="Disordered" evidence="8">
    <location>
        <begin position="48"/>
        <end position="132"/>
    </location>
</feature>
<reference evidence="10 11" key="1">
    <citation type="journal article" date="2012" name="Eukaryot. Cell">
        <title>Genome sequence of the Trichosporon asahii environmental strain CBS 8904.</title>
        <authorList>
            <person name="Yang R.Y."/>
            <person name="Li H.T."/>
            <person name="Zhu H."/>
            <person name="Zhou G.P."/>
            <person name="Wang M."/>
            <person name="Wang L."/>
        </authorList>
    </citation>
    <scope>NUCLEOTIDE SEQUENCE [LARGE SCALE GENOMIC DNA]</scope>
    <source>
        <strain evidence="10 11">CBS 8904</strain>
    </source>
</reference>
<dbReference type="SMART" id="SM00906">
    <property type="entry name" value="Fungal_trans"/>
    <property type="match status" value="1"/>
</dbReference>
<gene>
    <name evidence="10" type="ORF">A1Q2_07003</name>
</gene>
<dbReference type="InterPro" id="IPR051615">
    <property type="entry name" value="Transcr_Regulatory_Elem"/>
</dbReference>
<name>K1VI10_TRIAC</name>
<dbReference type="HOGENOM" id="CLU_381391_0_0_1"/>
<dbReference type="GO" id="GO:0000981">
    <property type="term" value="F:DNA-binding transcription factor activity, RNA polymerase II-specific"/>
    <property type="evidence" value="ECO:0007669"/>
    <property type="project" value="InterPro"/>
</dbReference>
<dbReference type="PANTHER" id="PTHR31313:SF78">
    <property type="entry name" value="TRANSCRIPTION FACTOR DOMAIN-CONTAINING PROTEIN"/>
    <property type="match status" value="1"/>
</dbReference>
<accession>K1VI10</accession>
<dbReference type="STRING" id="1220162.K1VI10"/>
<dbReference type="Gene3D" id="4.10.240.10">
    <property type="entry name" value="Zn(2)-C6 fungal-type DNA-binding domain"/>
    <property type="match status" value="1"/>
</dbReference>
<keyword evidence="4" id="KW-0805">Transcription regulation</keyword>
<organism evidence="10 11">
    <name type="scientific">Trichosporon asahii var. asahii (strain CBS 8904)</name>
    <name type="common">Yeast</name>
    <dbReference type="NCBI Taxonomy" id="1220162"/>
    <lineage>
        <taxon>Eukaryota</taxon>
        <taxon>Fungi</taxon>
        <taxon>Dikarya</taxon>
        <taxon>Basidiomycota</taxon>
        <taxon>Agaricomycotina</taxon>
        <taxon>Tremellomycetes</taxon>
        <taxon>Trichosporonales</taxon>
        <taxon>Trichosporonaceae</taxon>
        <taxon>Trichosporon</taxon>
    </lineage>
</organism>
<dbReference type="Proteomes" id="UP000006757">
    <property type="component" value="Unassembled WGS sequence"/>
</dbReference>
<evidence type="ECO:0000256" key="1">
    <source>
        <dbReference type="ARBA" id="ARBA00004123"/>
    </source>
</evidence>
<evidence type="ECO:0000256" key="4">
    <source>
        <dbReference type="ARBA" id="ARBA00023015"/>
    </source>
</evidence>
<dbReference type="InParanoid" id="K1VI10"/>
<dbReference type="InterPro" id="IPR001138">
    <property type="entry name" value="Zn2Cys6_DnaBD"/>
</dbReference>
<dbReference type="SMART" id="SM00066">
    <property type="entry name" value="GAL4"/>
    <property type="match status" value="1"/>
</dbReference>
<keyword evidence="5" id="KW-0238">DNA-binding</keyword>
<dbReference type="Pfam" id="PF00172">
    <property type="entry name" value="Zn_clus"/>
    <property type="match status" value="1"/>
</dbReference>
<proteinExistence type="predicted"/>
<dbReference type="PROSITE" id="PS00463">
    <property type="entry name" value="ZN2_CY6_FUNGAL_1"/>
    <property type="match status" value="1"/>
</dbReference>
<comment type="caution">
    <text evidence="10">The sequence shown here is derived from an EMBL/GenBank/DDBJ whole genome shotgun (WGS) entry which is preliminary data.</text>
</comment>
<protein>
    <recommendedName>
        <fullName evidence="9">Zn(2)-C6 fungal-type domain-containing protein</fullName>
    </recommendedName>
</protein>
<dbReference type="PROSITE" id="PS50048">
    <property type="entry name" value="ZN2_CY6_FUNGAL_2"/>
    <property type="match status" value="1"/>
</dbReference>
<dbReference type="Pfam" id="PF04082">
    <property type="entry name" value="Fungal_trans"/>
    <property type="match status" value="1"/>
</dbReference>
<keyword evidence="6" id="KW-0804">Transcription</keyword>
<dbReference type="InterPro" id="IPR007219">
    <property type="entry name" value="XnlR_reg_dom"/>
</dbReference>
<dbReference type="GO" id="GO:0006351">
    <property type="term" value="P:DNA-templated transcription"/>
    <property type="evidence" value="ECO:0007669"/>
    <property type="project" value="InterPro"/>
</dbReference>
<evidence type="ECO:0000313" key="11">
    <source>
        <dbReference type="Proteomes" id="UP000006757"/>
    </source>
</evidence>
<dbReference type="OMA" id="PHILMGA"/>
<evidence type="ECO:0000313" key="10">
    <source>
        <dbReference type="EMBL" id="EKC98771.1"/>
    </source>
</evidence>
<dbReference type="eggNOG" id="ENOG502SHXB">
    <property type="taxonomic scope" value="Eukaryota"/>
</dbReference>
<feature type="compositionally biased region" description="Low complexity" evidence="8">
    <location>
        <begin position="68"/>
        <end position="86"/>
    </location>
</feature>
<evidence type="ECO:0000256" key="3">
    <source>
        <dbReference type="ARBA" id="ARBA00022833"/>
    </source>
</evidence>
<dbReference type="GO" id="GO:0008270">
    <property type="term" value="F:zinc ion binding"/>
    <property type="evidence" value="ECO:0007669"/>
    <property type="project" value="InterPro"/>
</dbReference>
<keyword evidence="2" id="KW-0479">Metal-binding</keyword>
<evidence type="ECO:0000256" key="8">
    <source>
        <dbReference type="SAM" id="MobiDB-lite"/>
    </source>
</evidence>
<keyword evidence="7" id="KW-0539">Nucleus</keyword>
<keyword evidence="11" id="KW-1185">Reference proteome</keyword>
<dbReference type="AlphaFoldDB" id="K1VI10"/>
<keyword evidence="3" id="KW-0862">Zinc</keyword>
<dbReference type="EMBL" id="AMBO01000382">
    <property type="protein sequence ID" value="EKC98771.1"/>
    <property type="molecule type" value="Genomic_DNA"/>
</dbReference>
<feature type="domain" description="Zn(2)-C6 fungal-type" evidence="9">
    <location>
        <begin position="14"/>
        <end position="44"/>
    </location>
</feature>
<evidence type="ECO:0000256" key="2">
    <source>
        <dbReference type="ARBA" id="ARBA00022723"/>
    </source>
</evidence>
<evidence type="ECO:0000256" key="7">
    <source>
        <dbReference type="ARBA" id="ARBA00023242"/>
    </source>
</evidence>
<sequence length="726" mass="79036">MPVDPQDRIRTTKACVACSIRKIKCDGQNPCAHCIRFFGSECFYTTAKKRGPPKGSPARGGHKKRALNQAAAAAAAAQNGQNGQNGTPNGDDKKENGSGNGTPDEKPPPPALPAPEPRITTPLVQSTTPSLDNNLLTDLGMLSNTASMEFVPPPDVYPRDVPSIAFKPPTPTGSVGSVMSVPASTIGGPSIAGDVGLTSEGLDDLLLVYETFIHPCWPIVYVPALPNLRVLRTQSPLLFDAILAICAANSDLVPGQPFMSPGKSPGSDRPFSTICETLTESVRQRVMCAMMNGTPASLEQVQALIYVALSDLGNGKSSLAYQMSGIACRMAIDLGLNTHFADPSDKNRTKQERIRTIWACFILDKIVAAVQQRPPSLHRIDIDAPRVSTMEREELDLWLSGGAQALLSRQSADAMACLKSHTLSSFNAWADVMALLEQILDEVYRPSTRRARMDGVHVEGYEDAVRDIDAQLKRWRASLPEHLQWRDEDENAHADVGLHLLTCRGWYELCLVLLHRPQVPYLESAESPSAPNDPYRSALVQPPYKLPSGVDVSRAAATQMCKIMESYERTFRIRKFASSWVYLVFQAATVHAGLASEGGVAETVTRGHPRQESHRRLEQCIRWLDQISMQWVSASRHVEILRKLNAVGSRTRPPSPAPMIGGNYDLADLGGEMLPSGASTSATTGTGQETLNDLDLNAWMLLWAGMPTAGDDINLWQQCFPDMPAS</sequence>
<evidence type="ECO:0000256" key="5">
    <source>
        <dbReference type="ARBA" id="ARBA00023125"/>
    </source>
</evidence>
<dbReference type="CDD" id="cd12148">
    <property type="entry name" value="fungal_TF_MHR"/>
    <property type="match status" value="1"/>
</dbReference>
<evidence type="ECO:0000259" key="9">
    <source>
        <dbReference type="PROSITE" id="PS50048"/>
    </source>
</evidence>
<feature type="compositionally biased region" description="Polar residues" evidence="8">
    <location>
        <begin position="122"/>
        <end position="132"/>
    </location>
</feature>
<dbReference type="OrthoDB" id="2428527at2759"/>